<dbReference type="InterPro" id="IPR011989">
    <property type="entry name" value="ARM-like"/>
</dbReference>
<feature type="binding site" evidence="6">
    <location>
        <position position="44"/>
    </location>
    <ligand>
        <name>a 1,2-diacyl-sn-glycero-3-phospho-(1D-myo-inositol-3,4,5-trisphosphate)</name>
        <dbReference type="ChEBI" id="CHEBI:57836"/>
    </ligand>
</feature>
<evidence type="ECO:0000256" key="7">
    <source>
        <dbReference type="SAM" id="MobiDB-lite"/>
    </source>
</evidence>
<dbReference type="InterPro" id="IPR012295">
    <property type="entry name" value="TBP_dom_sf"/>
</dbReference>
<dbReference type="Pfam" id="PF01602">
    <property type="entry name" value="Adaptin_N"/>
    <property type="match status" value="1"/>
</dbReference>
<name>A0A1Y2HEZ5_9FUNG</name>
<keyword evidence="5" id="KW-0168">Coated pit</keyword>
<feature type="binding site" evidence="6">
    <location>
        <position position="53"/>
    </location>
    <ligand>
        <name>a 1,2-diacyl-sn-glycero-3-phospho-(1D-myo-inositol-3,4,5-trisphosphate)</name>
        <dbReference type="ChEBI" id="CHEBI:57836"/>
    </ligand>
</feature>
<dbReference type="SUPFAM" id="SSF55711">
    <property type="entry name" value="Subdomain of clathrin and coatomer appendage domain"/>
    <property type="match status" value="1"/>
</dbReference>
<dbReference type="InterPro" id="IPR002553">
    <property type="entry name" value="Clathrin/coatomer_adapt-like_N"/>
</dbReference>
<dbReference type="PANTHER" id="PTHR22780">
    <property type="entry name" value="ADAPTIN, ALPHA/GAMMA/EPSILON"/>
    <property type="match status" value="1"/>
</dbReference>
<dbReference type="InterPro" id="IPR050840">
    <property type="entry name" value="Adaptor_Complx_Large_Subunit"/>
</dbReference>
<dbReference type="Gene3D" id="1.25.10.10">
    <property type="entry name" value="Leucine-rich Repeat Variant"/>
    <property type="match status" value="1"/>
</dbReference>
<comment type="function">
    <text evidence="5">Adaptins are components of the adaptor complexes which link clathrin to receptors in coated vesicles. Clathrin-associated protein complexes are believed to interact with the cytoplasmic tails of membrane proteins, leading to their selection and concentration.</text>
</comment>
<proteinExistence type="inferred from homology"/>
<feature type="binding site" evidence="6">
    <location>
        <begin position="57"/>
        <end position="61"/>
    </location>
    <ligand>
        <name>a 1,2-diacyl-sn-glycero-3-phospho-(1D-myo-inositol-3,4,5-trisphosphate)</name>
        <dbReference type="ChEBI" id="CHEBI:57836"/>
    </ligand>
</feature>
<keyword evidence="10" id="KW-1185">Reference proteome</keyword>
<dbReference type="PIRSF" id="PIRSF037091">
    <property type="entry name" value="AP2_complex_alpha"/>
    <property type="match status" value="1"/>
</dbReference>
<dbReference type="Proteomes" id="UP000193411">
    <property type="component" value="Unassembled WGS sequence"/>
</dbReference>
<protein>
    <recommendedName>
        <fullName evidence="5">AP-2 complex subunit alpha</fullName>
    </recommendedName>
</protein>
<dbReference type="SUPFAM" id="SSF48371">
    <property type="entry name" value="ARM repeat"/>
    <property type="match status" value="1"/>
</dbReference>
<dbReference type="Gene3D" id="3.30.310.10">
    <property type="entry name" value="TATA-Binding Protein"/>
    <property type="match status" value="1"/>
</dbReference>
<comment type="subcellular location">
    <subcellularLocation>
        <location evidence="1">Endomembrane system</location>
        <topology evidence="1">Peripheral membrane protein</topology>
    </subcellularLocation>
    <subcellularLocation>
        <location evidence="5">Membrane</location>
        <location evidence="5">Coated pit</location>
    </subcellularLocation>
</comment>
<sequence length="922" mass="101615">MSKNSTSSAEMKGLHAFISDIRACRSRDAEEKRINKELGHIRQKFKDGNMTGYDRKKYVCKLLYMYILGYRVDFGHVEAANLLASAKYKEKHIGYLAVTLLFNENSDTVHLVINSFKKDLDLENDTVNSLVLSAIANIGGATLAETLGQDVFKKLTAATSSPFVKKKAALCLLKLYRKHPSCFQPEEWAERIVPLIGHSDFGVATSVTSLIHTLAAENPNTWLAAVHKAAERLSQIILFRSFGANDTYYKIPAPWLQIKLLRLLQLFDAPSTAGDKDSISSVLNAIASGCADQPKNPQQANAQNAVFFEALRLALQWRYEPTSTFLMEATKLLARFLTAKDLNARYLTLDAYATILNLGIALPGMQDQEASIVGACRDRDVSVRQQALDVLYRMATPNNGPGIVTELVRLLSTSEPSMKEVLVLRIAILAEKFFHLLVKASDFASEDVWHRMVQRFSLLTSDQSAPLMRTAFAHIQSPSCPDRLLQLSVYLLGERADVLCGGDGPEAVAPADIFQAVHRHYVYASTPTKCLILTSYVKLVNLFPEIRPLFEMVLSAHLQDLDIELAERSWEYLSLLREPEAVLLTVCDQMPAYNDRGSALETRLAERERAKRGSGRPGAPNSSPATPAAHSQTGERQPDGRSSSPINQDLLNLDEPAPSSVQGDVQGASSVICADTRYLARFLQARDGILYQDSVIQLGAVVDVGPQVGPGAVNIMLYIGNKSSMPLEGLSVTIEAPPDILTRSSEPSRNVSGGTQERVGITCTYQGVPNAPVVAHLCYGNISSSRPVKLVLRLPVWPTYFTEPIQANAEQFLGQWNRTAQMTEKVRVDSTRQPISLEWLRATLQQMRWGIVDPVSTGPMTLSASAKVVLTQSAGPMFALLEAKVNPNQMSCHLEVRSFPRRELAVAIAEALSMLIRETFTV</sequence>
<keyword evidence="2 5" id="KW-0813">Transport</keyword>
<dbReference type="InterPro" id="IPR016024">
    <property type="entry name" value="ARM-type_fold"/>
</dbReference>
<feature type="domain" description="Clathrin/coatomer adaptor adaptin-like N-terminal" evidence="8">
    <location>
        <begin position="30"/>
        <end position="578"/>
    </location>
</feature>
<evidence type="ECO:0000256" key="5">
    <source>
        <dbReference type="PIRNR" id="PIRNR037091"/>
    </source>
</evidence>
<gene>
    <name evidence="9" type="ORF">BCR44DRAFT_1439857</name>
</gene>
<dbReference type="GO" id="GO:0006886">
    <property type="term" value="P:intracellular protein transport"/>
    <property type="evidence" value="ECO:0007669"/>
    <property type="project" value="UniProtKB-UniRule"/>
</dbReference>
<keyword evidence="3 5" id="KW-0653">Protein transport</keyword>
<dbReference type="AlphaFoldDB" id="A0A1Y2HEZ5"/>
<dbReference type="STRING" id="765915.A0A1Y2HEZ5"/>
<dbReference type="GO" id="GO:0030122">
    <property type="term" value="C:AP-2 adaptor complex"/>
    <property type="evidence" value="ECO:0007669"/>
    <property type="project" value="InterPro"/>
</dbReference>
<keyword evidence="4 5" id="KW-0472">Membrane</keyword>
<dbReference type="GO" id="GO:0035615">
    <property type="term" value="F:clathrin adaptor activity"/>
    <property type="evidence" value="ECO:0007669"/>
    <property type="project" value="InterPro"/>
</dbReference>
<dbReference type="InterPro" id="IPR017104">
    <property type="entry name" value="AP2_complex_asu"/>
</dbReference>
<dbReference type="GO" id="GO:0072583">
    <property type="term" value="P:clathrin-dependent endocytosis"/>
    <property type="evidence" value="ECO:0007669"/>
    <property type="project" value="InterPro"/>
</dbReference>
<comment type="caution">
    <text evidence="9">The sequence shown here is derived from an EMBL/GenBank/DDBJ whole genome shotgun (WGS) entry which is preliminary data.</text>
</comment>
<reference evidence="9 10" key="1">
    <citation type="submission" date="2016-07" db="EMBL/GenBank/DDBJ databases">
        <title>Pervasive Adenine N6-methylation of Active Genes in Fungi.</title>
        <authorList>
            <consortium name="DOE Joint Genome Institute"/>
            <person name="Mondo S.J."/>
            <person name="Dannebaum R.O."/>
            <person name="Kuo R.C."/>
            <person name="Labutti K."/>
            <person name="Haridas S."/>
            <person name="Kuo A."/>
            <person name="Salamov A."/>
            <person name="Ahrendt S.R."/>
            <person name="Lipzen A."/>
            <person name="Sullivan W."/>
            <person name="Andreopoulos W.B."/>
            <person name="Clum A."/>
            <person name="Lindquist E."/>
            <person name="Daum C."/>
            <person name="Ramamoorthy G.K."/>
            <person name="Gryganskyi A."/>
            <person name="Culley D."/>
            <person name="Magnuson J.K."/>
            <person name="James T.Y."/>
            <person name="O'Malley M.A."/>
            <person name="Stajich J.E."/>
            <person name="Spatafora J.W."/>
            <person name="Visel A."/>
            <person name="Grigoriev I.V."/>
        </authorList>
    </citation>
    <scope>NUCLEOTIDE SEQUENCE [LARGE SCALE GENOMIC DNA]</scope>
    <source>
        <strain evidence="9 10">PL171</strain>
    </source>
</reference>
<evidence type="ECO:0000313" key="9">
    <source>
        <dbReference type="EMBL" id="ORZ32584.1"/>
    </source>
</evidence>
<dbReference type="InterPro" id="IPR013041">
    <property type="entry name" value="Clathrin_app_Ig-like_sf"/>
</dbReference>
<evidence type="ECO:0000256" key="1">
    <source>
        <dbReference type="ARBA" id="ARBA00004184"/>
    </source>
</evidence>
<feature type="region of interest" description="Disordered" evidence="7">
    <location>
        <begin position="605"/>
        <end position="666"/>
    </location>
</feature>
<evidence type="ECO:0000259" key="8">
    <source>
        <dbReference type="Pfam" id="PF01602"/>
    </source>
</evidence>
<feature type="compositionally biased region" description="Polar residues" evidence="7">
    <location>
        <begin position="620"/>
        <end position="650"/>
    </location>
</feature>
<comment type="similarity">
    <text evidence="5">Belongs to the adaptor complexes large subunit family.</text>
</comment>
<evidence type="ECO:0000256" key="2">
    <source>
        <dbReference type="ARBA" id="ARBA00022448"/>
    </source>
</evidence>
<dbReference type="EMBL" id="MCFL01000044">
    <property type="protein sequence ID" value="ORZ32584.1"/>
    <property type="molecule type" value="Genomic_DNA"/>
</dbReference>
<evidence type="ECO:0000256" key="3">
    <source>
        <dbReference type="ARBA" id="ARBA00022927"/>
    </source>
</evidence>
<dbReference type="OrthoDB" id="28053at2759"/>
<accession>A0A1Y2HEZ5</accession>
<evidence type="ECO:0000313" key="10">
    <source>
        <dbReference type="Proteomes" id="UP000193411"/>
    </source>
</evidence>
<evidence type="ECO:0000256" key="6">
    <source>
        <dbReference type="PIRSR" id="PIRSR037091-1"/>
    </source>
</evidence>
<organism evidence="9 10">
    <name type="scientific">Catenaria anguillulae PL171</name>
    <dbReference type="NCBI Taxonomy" id="765915"/>
    <lineage>
        <taxon>Eukaryota</taxon>
        <taxon>Fungi</taxon>
        <taxon>Fungi incertae sedis</taxon>
        <taxon>Blastocladiomycota</taxon>
        <taxon>Blastocladiomycetes</taxon>
        <taxon>Blastocladiales</taxon>
        <taxon>Catenariaceae</taxon>
        <taxon>Catenaria</taxon>
    </lineage>
</organism>
<dbReference type="Gene3D" id="2.60.40.1230">
    <property type="match status" value="1"/>
</dbReference>
<evidence type="ECO:0000256" key="4">
    <source>
        <dbReference type="ARBA" id="ARBA00023136"/>
    </source>
</evidence>
<keyword evidence="5" id="KW-0254">Endocytosis</keyword>
<dbReference type="SUPFAM" id="SSF49348">
    <property type="entry name" value="Clathrin adaptor appendage domain"/>
    <property type="match status" value="1"/>
</dbReference>
<dbReference type="InterPro" id="IPR009028">
    <property type="entry name" value="Coatomer/calthrin_app_sub_C"/>
</dbReference>